<comment type="caution">
    <text evidence="1">The sequence shown here is derived from an EMBL/GenBank/DDBJ whole genome shotgun (WGS) entry which is preliminary data.</text>
</comment>
<organism evidence="1 2">
    <name type="scientific">Paraprevotella xylaniphila YIT 11841</name>
    <dbReference type="NCBI Taxonomy" id="762982"/>
    <lineage>
        <taxon>Bacteria</taxon>
        <taxon>Pseudomonadati</taxon>
        <taxon>Bacteroidota</taxon>
        <taxon>Bacteroidia</taxon>
        <taxon>Bacteroidales</taxon>
        <taxon>Prevotellaceae</taxon>
        <taxon>Paraprevotella</taxon>
    </lineage>
</organism>
<proteinExistence type="predicted"/>
<dbReference type="HOGENOM" id="CLU_3293801_0_0_10"/>
<evidence type="ECO:0000313" key="1">
    <source>
        <dbReference type="EMBL" id="EGG54738.1"/>
    </source>
</evidence>
<evidence type="ECO:0000313" key="2">
    <source>
        <dbReference type="Proteomes" id="UP000005546"/>
    </source>
</evidence>
<dbReference type="AlphaFoldDB" id="F3QTL3"/>
<name>F3QTL3_9BACT</name>
<protein>
    <submittedName>
        <fullName evidence="1">Uncharacterized protein</fullName>
    </submittedName>
</protein>
<keyword evidence="2" id="KW-1185">Reference proteome</keyword>
<sequence>MDRNCARKGDAFTCAVCFAGWQFRDCFVVGAFHLAGTAWT</sequence>
<dbReference type="Proteomes" id="UP000005546">
    <property type="component" value="Unassembled WGS sequence"/>
</dbReference>
<gene>
    <name evidence="1" type="ORF">HMPREF9442_01531</name>
</gene>
<dbReference type="STRING" id="762982.HMPREF9442_01531"/>
<dbReference type="EMBL" id="AFBR01000036">
    <property type="protein sequence ID" value="EGG54738.1"/>
    <property type="molecule type" value="Genomic_DNA"/>
</dbReference>
<reference evidence="1 2" key="1">
    <citation type="submission" date="2011-02" db="EMBL/GenBank/DDBJ databases">
        <authorList>
            <person name="Weinstock G."/>
            <person name="Sodergren E."/>
            <person name="Clifton S."/>
            <person name="Fulton L."/>
            <person name="Fulton B."/>
            <person name="Courtney L."/>
            <person name="Fronick C."/>
            <person name="Harrison M."/>
            <person name="Strong C."/>
            <person name="Farmer C."/>
            <person name="Delahaunty K."/>
            <person name="Markovic C."/>
            <person name="Hall O."/>
            <person name="Minx P."/>
            <person name="Tomlinson C."/>
            <person name="Mitreva M."/>
            <person name="Hou S."/>
            <person name="Chen J."/>
            <person name="Wollam A."/>
            <person name="Pepin K.H."/>
            <person name="Johnson M."/>
            <person name="Bhonagiri V."/>
            <person name="Zhang X."/>
            <person name="Suruliraj S."/>
            <person name="Warren W."/>
            <person name="Chinwalla A."/>
            <person name="Mardis E.R."/>
            <person name="Wilson R.K."/>
        </authorList>
    </citation>
    <scope>NUCLEOTIDE SEQUENCE [LARGE SCALE GENOMIC DNA]</scope>
    <source>
        <strain evidence="1 2">YIT 11841</strain>
    </source>
</reference>
<accession>F3QTL3</accession>